<name>A0A4V3AZR6_9AGAM</name>
<dbReference type="EMBL" id="ML170156">
    <property type="protein sequence ID" value="TDL30108.1"/>
    <property type="molecule type" value="Genomic_DNA"/>
</dbReference>
<feature type="non-terminal residue" evidence="1">
    <location>
        <position position="101"/>
    </location>
</feature>
<evidence type="ECO:0000313" key="1">
    <source>
        <dbReference type="EMBL" id="TDL30108.1"/>
    </source>
</evidence>
<dbReference type="Proteomes" id="UP000294933">
    <property type="component" value="Unassembled WGS sequence"/>
</dbReference>
<organism evidence="1 2">
    <name type="scientific">Rickenella mellea</name>
    <dbReference type="NCBI Taxonomy" id="50990"/>
    <lineage>
        <taxon>Eukaryota</taxon>
        <taxon>Fungi</taxon>
        <taxon>Dikarya</taxon>
        <taxon>Basidiomycota</taxon>
        <taxon>Agaricomycotina</taxon>
        <taxon>Agaricomycetes</taxon>
        <taxon>Hymenochaetales</taxon>
        <taxon>Rickenellaceae</taxon>
        <taxon>Rickenella</taxon>
    </lineage>
</organism>
<keyword evidence="2" id="KW-1185">Reference proteome</keyword>
<evidence type="ECO:0000313" key="2">
    <source>
        <dbReference type="Proteomes" id="UP000294933"/>
    </source>
</evidence>
<gene>
    <name evidence="1" type="ORF">BD410DRAFT_780653</name>
</gene>
<dbReference type="AlphaFoldDB" id="A0A4V3AZR6"/>
<dbReference type="OrthoDB" id="3261136at2759"/>
<dbReference type="STRING" id="50990.A0A4V3AZR6"/>
<accession>A0A4V3AZR6</accession>
<protein>
    <submittedName>
        <fullName evidence="1">Uncharacterized protein</fullName>
    </submittedName>
</protein>
<reference evidence="1 2" key="1">
    <citation type="submission" date="2018-06" db="EMBL/GenBank/DDBJ databases">
        <title>A transcriptomic atlas of mushroom development highlights an independent origin of complex multicellularity.</title>
        <authorList>
            <consortium name="DOE Joint Genome Institute"/>
            <person name="Krizsan K."/>
            <person name="Almasi E."/>
            <person name="Merenyi Z."/>
            <person name="Sahu N."/>
            <person name="Viragh M."/>
            <person name="Koszo T."/>
            <person name="Mondo S."/>
            <person name="Kiss B."/>
            <person name="Balint B."/>
            <person name="Kues U."/>
            <person name="Barry K."/>
            <person name="Hegedus J.C."/>
            <person name="Henrissat B."/>
            <person name="Johnson J."/>
            <person name="Lipzen A."/>
            <person name="Ohm R."/>
            <person name="Nagy I."/>
            <person name="Pangilinan J."/>
            <person name="Yan J."/>
            <person name="Xiong Y."/>
            <person name="Grigoriev I.V."/>
            <person name="Hibbett D.S."/>
            <person name="Nagy L.G."/>
        </authorList>
    </citation>
    <scope>NUCLEOTIDE SEQUENCE [LARGE SCALE GENOMIC DNA]</scope>
    <source>
        <strain evidence="1 2">SZMC22713</strain>
    </source>
</reference>
<proteinExistence type="predicted"/>
<sequence>RRPPNADHLPIMSVIDISAVISDSTPRRNWRMTDWKAFREELSKRLATMPPMDIIRDVETLEAMVEFVQESIMATADQVVPMSTPTPFTKRWWTKELDEAR</sequence>
<feature type="non-terminal residue" evidence="1">
    <location>
        <position position="1"/>
    </location>
</feature>
<dbReference type="VEuPathDB" id="FungiDB:BD410DRAFT_780653"/>